<keyword evidence="1" id="KW-0732">Signal</keyword>
<evidence type="ECO:0000313" key="4">
    <source>
        <dbReference type="Proteomes" id="UP000808337"/>
    </source>
</evidence>
<dbReference type="Proteomes" id="UP000808337">
    <property type="component" value="Unassembled WGS sequence"/>
</dbReference>
<sequence length="322" mass="36386">MISRVLLFIIAFNFCGSVEAQIGAKIKEQEGICGTWSNSDFAFQMTLVLNRDGSGEFDGKILKYKVEGNRLIITQAGNDVNYSFKVQTNSLHLSDGDLEDTILFERNINQEVADDLHLDVNSEDLNLPHLEIGNQIWSTENLNVAKFRNGSPIQEAKTNQEWRLACKEGRPCWCYYNNDFLLGKKYGILYNWFAINDSRGLAPAGWHIPDNEEWIMLANLLNGSTLIDPEIKNSSVWLEDNCGFQSFKKENGINENNFAGLPGGYRNENGKFTAMGVSSNWWSATEENRYNAWVSVFKNWDCNIKGNSGLKMCGASVRCIKD</sequence>
<feature type="domain" description="Fibrobacter succinogenes major paralogous" evidence="2">
    <location>
        <begin position="131"/>
        <end position="321"/>
    </location>
</feature>
<evidence type="ECO:0000313" key="3">
    <source>
        <dbReference type="EMBL" id="MBK9981473.1"/>
    </source>
</evidence>
<dbReference type="Pfam" id="PF09603">
    <property type="entry name" value="Fib_succ_major"/>
    <property type="match status" value="1"/>
</dbReference>
<evidence type="ECO:0000259" key="2">
    <source>
        <dbReference type="Pfam" id="PF09603"/>
    </source>
</evidence>
<accession>A0A9D7ST28</accession>
<dbReference type="NCBIfam" id="TIGR02145">
    <property type="entry name" value="Fib_succ_major"/>
    <property type="match status" value="1"/>
</dbReference>
<reference evidence="3 4" key="1">
    <citation type="submission" date="2020-10" db="EMBL/GenBank/DDBJ databases">
        <title>Connecting structure to function with the recovery of over 1000 high-quality activated sludge metagenome-assembled genomes encoding full-length rRNA genes using long-read sequencing.</title>
        <authorList>
            <person name="Singleton C.M."/>
            <person name="Petriglieri F."/>
            <person name="Kristensen J.M."/>
            <person name="Kirkegaard R.H."/>
            <person name="Michaelsen T.Y."/>
            <person name="Andersen M.H."/>
            <person name="Karst S.M."/>
            <person name="Dueholm M.S."/>
            <person name="Nielsen P.H."/>
            <person name="Albertsen M."/>
        </authorList>
    </citation>
    <scope>NUCLEOTIDE SEQUENCE [LARGE SCALE GENOMIC DNA]</scope>
    <source>
        <strain evidence="3">Ribe_18-Q3-R11-54_MAXAC.273</strain>
    </source>
</reference>
<dbReference type="InterPro" id="IPR011871">
    <property type="entry name" value="Fib_succ_major"/>
</dbReference>
<organism evidence="3 4">
    <name type="scientific">Candidatus Opimibacter skivensis</name>
    <dbReference type="NCBI Taxonomy" id="2982028"/>
    <lineage>
        <taxon>Bacteria</taxon>
        <taxon>Pseudomonadati</taxon>
        <taxon>Bacteroidota</taxon>
        <taxon>Saprospiria</taxon>
        <taxon>Saprospirales</taxon>
        <taxon>Saprospiraceae</taxon>
        <taxon>Candidatus Opimibacter</taxon>
    </lineage>
</organism>
<dbReference type="EMBL" id="JADKGY010000001">
    <property type="protein sequence ID" value="MBK9981473.1"/>
    <property type="molecule type" value="Genomic_DNA"/>
</dbReference>
<gene>
    <name evidence="3" type="ORF">IPP15_03440</name>
</gene>
<protein>
    <recommendedName>
        <fullName evidence="2">Fibrobacter succinogenes major paralogous domain-containing protein</fullName>
    </recommendedName>
</protein>
<comment type="caution">
    <text evidence="3">The sequence shown here is derived from an EMBL/GenBank/DDBJ whole genome shotgun (WGS) entry which is preliminary data.</text>
</comment>
<dbReference type="AlphaFoldDB" id="A0A9D7ST28"/>
<feature type="signal peptide" evidence="1">
    <location>
        <begin position="1"/>
        <end position="20"/>
    </location>
</feature>
<evidence type="ECO:0000256" key="1">
    <source>
        <dbReference type="SAM" id="SignalP"/>
    </source>
</evidence>
<feature type="chain" id="PRO_5038759845" description="Fibrobacter succinogenes major paralogous domain-containing protein" evidence="1">
    <location>
        <begin position="21"/>
        <end position="322"/>
    </location>
</feature>
<name>A0A9D7ST28_9BACT</name>
<proteinExistence type="predicted"/>